<protein>
    <submittedName>
        <fullName evidence="2">Uncharacterized protein</fullName>
    </submittedName>
</protein>
<evidence type="ECO:0000313" key="2">
    <source>
        <dbReference type="EMBL" id="QHT28986.1"/>
    </source>
</evidence>
<name>A0A6C0EII9_9ZZZZ</name>
<evidence type="ECO:0000256" key="1">
    <source>
        <dbReference type="SAM" id="Phobius"/>
    </source>
</evidence>
<proteinExistence type="predicted"/>
<reference evidence="2" key="1">
    <citation type="journal article" date="2020" name="Nature">
        <title>Giant virus diversity and host interactions through global metagenomics.</title>
        <authorList>
            <person name="Schulz F."/>
            <person name="Roux S."/>
            <person name="Paez-Espino D."/>
            <person name="Jungbluth S."/>
            <person name="Walsh D.A."/>
            <person name="Denef V.J."/>
            <person name="McMahon K.D."/>
            <person name="Konstantinidis K.T."/>
            <person name="Eloe-Fadrosh E.A."/>
            <person name="Kyrpides N.C."/>
            <person name="Woyke T."/>
        </authorList>
    </citation>
    <scope>NUCLEOTIDE SEQUENCE</scope>
    <source>
        <strain evidence="2">GVMAG-M-3300001351-8</strain>
    </source>
</reference>
<dbReference type="EMBL" id="MN738866">
    <property type="protein sequence ID" value="QHT28986.1"/>
    <property type="molecule type" value="Genomic_DNA"/>
</dbReference>
<accession>A0A6C0EII9</accession>
<keyword evidence="1" id="KW-1133">Transmembrane helix</keyword>
<keyword evidence="1" id="KW-0812">Transmembrane</keyword>
<keyword evidence="1" id="KW-0472">Membrane</keyword>
<organism evidence="2">
    <name type="scientific">viral metagenome</name>
    <dbReference type="NCBI Taxonomy" id="1070528"/>
    <lineage>
        <taxon>unclassified sequences</taxon>
        <taxon>metagenomes</taxon>
        <taxon>organismal metagenomes</taxon>
    </lineage>
</organism>
<sequence>METEDIWEKIIVPLIIGPIFIIIKVLYDRWDFKKTQSKILLNKIKLEKITNKLEKFYWPLYILLINDYDLWSKVKFDENNIEITESASESEIDNIDMEYHFCLFSRKEGDTTIKCSNPVAINCIDKYGAYCIKHQQFKSLKALENWSVVYNKVKLITTNKETNIVDYDSVKNECTKIDVEQLENKIMKRSRSYKKSVDNIHLDILNRENVDTASKSSSLSMEGLIDRENDDKNEIDIKSKMLDELLATIQENHTKIAKIITENIYIAEPKSLMGKQLMKFIKFINIFKSEIDSDMELINPCNYGAGYPKKLLPLVERQVFKLQKQYNELINNFYNY</sequence>
<dbReference type="AlphaFoldDB" id="A0A6C0EII9"/>
<feature type="transmembrane region" description="Helical" evidence="1">
    <location>
        <begin position="6"/>
        <end position="27"/>
    </location>
</feature>